<proteinExistence type="inferred from homology"/>
<evidence type="ECO:0000313" key="5">
    <source>
        <dbReference type="EMBL" id="KAK0641141.1"/>
    </source>
</evidence>
<dbReference type="GO" id="GO:0016787">
    <property type="term" value="F:hydrolase activity"/>
    <property type="evidence" value="ECO:0007669"/>
    <property type="project" value="UniProtKB-KW"/>
</dbReference>
<dbReference type="Pfam" id="PF07859">
    <property type="entry name" value="Abhydrolase_3"/>
    <property type="match status" value="1"/>
</dbReference>
<dbReference type="PANTHER" id="PTHR48081">
    <property type="entry name" value="AB HYDROLASE SUPERFAMILY PROTEIN C4A8.06C"/>
    <property type="match status" value="1"/>
</dbReference>
<keyword evidence="6" id="KW-1185">Reference proteome</keyword>
<evidence type="ECO:0000313" key="6">
    <source>
        <dbReference type="Proteomes" id="UP001174936"/>
    </source>
</evidence>
<dbReference type="AlphaFoldDB" id="A0AA39XWZ1"/>
<dbReference type="InterPro" id="IPR002168">
    <property type="entry name" value="Lipase_GDXG_HIS_AS"/>
</dbReference>
<sequence length="484" mass="53900">METDNLGLFTTMIYKLPVIARAAVLHMLRFTEQSKYVDMRTEIIIAILRSFMWGKPMSVSASQRWLIQETEPKGRIWISNYTCPAPADRGIQDAIAAAIEGLWDGKTEKRMELRMPEMEGVQAEWTGYRAEATPESRLPDVSEKERYDSMMKGVTSPTTIVYFHGGAFWLMDPATHRGTTKRLAKITGGRCYSVRYRLAPQNAFPAAVMDALMSYLGLLYPPPGAFHEAVPAENIVFAGDSAGGNLALALLQTLLQLQRSNTPVFWQGENRAVPLPAGVAVNSPWVDITHSSPSCESNASFDYLPPLSMQLNQEPKRPKCSVWPVDPPRALMYADDDMVMHPLVSLLLAPSWAGAPPIWLCTGRELLSDEDKFMANKFYKDGVRVVYEEYEGMPHCFALLFEKLAEARRCMEGWAGFAKGVVEGGKVKERFTMVKAKTLEEVEVDPETLGPYSVQEIRERVESRMKVGVDAGGAMEAEAVAAKL</sequence>
<dbReference type="InterPro" id="IPR050300">
    <property type="entry name" value="GDXG_lipolytic_enzyme"/>
</dbReference>
<evidence type="ECO:0000256" key="1">
    <source>
        <dbReference type="ARBA" id="ARBA00010515"/>
    </source>
</evidence>
<evidence type="ECO:0000256" key="3">
    <source>
        <dbReference type="PROSITE-ProRule" id="PRU10038"/>
    </source>
</evidence>
<accession>A0AA39XWZ1</accession>
<feature type="active site" evidence="3">
    <location>
        <position position="241"/>
    </location>
</feature>
<comment type="caution">
    <text evidence="5">The sequence shown here is derived from an EMBL/GenBank/DDBJ whole genome shotgun (WGS) entry which is preliminary data.</text>
</comment>
<feature type="domain" description="Alpha/beta hydrolase fold-3" evidence="4">
    <location>
        <begin position="160"/>
        <end position="398"/>
    </location>
</feature>
<evidence type="ECO:0000259" key="4">
    <source>
        <dbReference type="Pfam" id="PF07859"/>
    </source>
</evidence>
<dbReference type="InterPro" id="IPR029058">
    <property type="entry name" value="AB_hydrolase_fold"/>
</dbReference>
<comment type="similarity">
    <text evidence="1">Belongs to the 'GDXG' lipolytic enzyme family.</text>
</comment>
<keyword evidence="2 5" id="KW-0378">Hydrolase</keyword>
<name>A0AA39XWZ1_9PEZI</name>
<dbReference type="InterPro" id="IPR033140">
    <property type="entry name" value="Lipase_GDXG_put_SER_AS"/>
</dbReference>
<dbReference type="Gene3D" id="3.40.50.1820">
    <property type="entry name" value="alpha/beta hydrolase"/>
    <property type="match status" value="1"/>
</dbReference>
<dbReference type="PROSITE" id="PS01174">
    <property type="entry name" value="LIPASE_GDXG_SER"/>
    <property type="match status" value="1"/>
</dbReference>
<dbReference type="InterPro" id="IPR013094">
    <property type="entry name" value="AB_hydrolase_3"/>
</dbReference>
<organism evidence="5 6">
    <name type="scientific">Cercophora newfieldiana</name>
    <dbReference type="NCBI Taxonomy" id="92897"/>
    <lineage>
        <taxon>Eukaryota</taxon>
        <taxon>Fungi</taxon>
        <taxon>Dikarya</taxon>
        <taxon>Ascomycota</taxon>
        <taxon>Pezizomycotina</taxon>
        <taxon>Sordariomycetes</taxon>
        <taxon>Sordariomycetidae</taxon>
        <taxon>Sordariales</taxon>
        <taxon>Lasiosphaeriaceae</taxon>
        <taxon>Cercophora</taxon>
    </lineage>
</organism>
<dbReference type="SUPFAM" id="SSF53474">
    <property type="entry name" value="alpha/beta-Hydrolases"/>
    <property type="match status" value="1"/>
</dbReference>
<dbReference type="Proteomes" id="UP001174936">
    <property type="component" value="Unassembled WGS sequence"/>
</dbReference>
<protein>
    <submittedName>
        <fullName evidence="5">Alpha/beta hydrolase fold-domain-containing protein</fullName>
    </submittedName>
</protein>
<dbReference type="PANTHER" id="PTHR48081:SF25">
    <property type="entry name" value="PUTATIVE (AFU_ORTHOLOGUE AFUA_3G11560)-RELATED"/>
    <property type="match status" value="1"/>
</dbReference>
<evidence type="ECO:0000256" key="2">
    <source>
        <dbReference type="ARBA" id="ARBA00022801"/>
    </source>
</evidence>
<dbReference type="EMBL" id="JAULSV010000006">
    <property type="protein sequence ID" value="KAK0641141.1"/>
    <property type="molecule type" value="Genomic_DNA"/>
</dbReference>
<dbReference type="PROSITE" id="PS01173">
    <property type="entry name" value="LIPASE_GDXG_HIS"/>
    <property type="match status" value="1"/>
</dbReference>
<reference evidence="5" key="1">
    <citation type="submission" date="2023-06" db="EMBL/GenBank/DDBJ databases">
        <title>Genome-scale phylogeny and comparative genomics of the fungal order Sordariales.</title>
        <authorList>
            <consortium name="Lawrence Berkeley National Laboratory"/>
            <person name="Hensen N."/>
            <person name="Bonometti L."/>
            <person name="Westerberg I."/>
            <person name="Brannstrom I.O."/>
            <person name="Guillou S."/>
            <person name="Cros-Aarteil S."/>
            <person name="Calhoun S."/>
            <person name="Haridas S."/>
            <person name="Kuo A."/>
            <person name="Mondo S."/>
            <person name="Pangilinan J."/>
            <person name="Riley R."/>
            <person name="Labutti K."/>
            <person name="Andreopoulos B."/>
            <person name="Lipzen A."/>
            <person name="Chen C."/>
            <person name="Yanf M."/>
            <person name="Daum C."/>
            <person name="Ng V."/>
            <person name="Clum A."/>
            <person name="Steindorff A."/>
            <person name="Ohm R."/>
            <person name="Martin F."/>
            <person name="Silar P."/>
            <person name="Natvig D."/>
            <person name="Lalanne C."/>
            <person name="Gautier V."/>
            <person name="Ament-Velasquez S.L."/>
            <person name="Kruys A."/>
            <person name="Hutchinson M.I."/>
            <person name="Powell A.J."/>
            <person name="Barry K."/>
            <person name="Miller A.N."/>
            <person name="Grigoriev I.V."/>
            <person name="Debuchy R."/>
            <person name="Gladieux P."/>
            <person name="Thoren M.H."/>
            <person name="Johannesson H."/>
        </authorList>
    </citation>
    <scope>NUCLEOTIDE SEQUENCE</scope>
    <source>
        <strain evidence="5">SMH2532-1</strain>
    </source>
</reference>
<gene>
    <name evidence="5" type="ORF">B0T16DRAFT_334398</name>
</gene>